<keyword evidence="3" id="KW-0328">Glycosyltransferase</keyword>
<dbReference type="InterPro" id="IPR029044">
    <property type="entry name" value="Nucleotide-diphossugar_trans"/>
</dbReference>
<name>A0A7X0FML2_9MICO</name>
<dbReference type="AlphaFoldDB" id="A0A7X0FML2"/>
<organism evidence="11 12">
    <name type="scientific">Microbacterium thalassium</name>
    <dbReference type="NCBI Taxonomy" id="362649"/>
    <lineage>
        <taxon>Bacteria</taxon>
        <taxon>Bacillati</taxon>
        <taxon>Actinomycetota</taxon>
        <taxon>Actinomycetes</taxon>
        <taxon>Micrococcales</taxon>
        <taxon>Microbacteriaceae</taxon>
        <taxon>Microbacterium</taxon>
    </lineage>
</organism>
<dbReference type="Pfam" id="PF00535">
    <property type="entry name" value="Glycos_transf_2"/>
    <property type="match status" value="1"/>
</dbReference>
<accession>A0A7X0FML2</accession>
<protein>
    <recommendedName>
        <fullName evidence="9">4,4'-diaponeurosporenoate glycosyltransferase</fullName>
    </recommendedName>
</protein>
<keyword evidence="5" id="KW-0472">Membrane</keyword>
<evidence type="ECO:0000256" key="3">
    <source>
        <dbReference type="ARBA" id="ARBA00022676"/>
    </source>
</evidence>
<evidence type="ECO:0000256" key="2">
    <source>
        <dbReference type="ARBA" id="ARBA00022475"/>
    </source>
</evidence>
<sequence>MTRMSVIVPAHDEGALVRTTLERMLAEAAPGEFEVVVVANGCSDDTAAQARAVPGVEVVEIDRASKIAALNAGDAVATVLPRAYVDSDVAIDTAALRALADALSSPSPARAAAPALRIDSSRSSAAVRAYYRIWALSDYRASGHIGSGVYAVNAEGRARWEAFPDVIADDRFVQQRFLPDERLTLPGHSFTVAASRDMGSHIRRGVRIERGNRALPAQVQLAGQDPAAVRYARLLRRVGARPSLWPSLPAYVYGFGMVQLKARAERRSPVSWARDDSLRSAARA</sequence>
<comment type="function">
    <text evidence="6">Catalyzes the glycosylation of 4,4'-diaponeurosporenoate, i.e. the esterification of glucose at the C1'' position with the carboxyl group of 4,4'-diaponeurosporenic acid, to form glycosyl-4,4'-diaponeurosporenoate. This is a step in the biosynthesis of staphyloxanthin, an orange pigment present in most staphylococci strains.</text>
</comment>
<evidence type="ECO:0000256" key="6">
    <source>
        <dbReference type="ARBA" id="ARBA00037281"/>
    </source>
</evidence>
<keyword evidence="2" id="KW-1003">Cell membrane</keyword>
<evidence type="ECO:0000256" key="8">
    <source>
        <dbReference type="ARBA" id="ARBA00038120"/>
    </source>
</evidence>
<dbReference type="PANTHER" id="PTHR43646">
    <property type="entry name" value="GLYCOSYLTRANSFERASE"/>
    <property type="match status" value="1"/>
</dbReference>
<evidence type="ECO:0000313" key="11">
    <source>
        <dbReference type="EMBL" id="MBB6390263.1"/>
    </source>
</evidence>
<gene>
    <name evidence="11" type="ORF">HD594_000576</name>
</gene>
<dbReference type="SUPFAM" id="SSF53448">
    <property type="entry name" value="Nucleotide-diphospho-sugar transferases"/>
    <property type="match status" value="1"/>
</dbReference>
<dbReference type="Proteomes" id="UP000537775">
    <property type="component" value="Unassembled WGS sequence"/>
</dbReference>
<comment type="subcellular location">
    <subcellularLocation>
        <location evidence="1">Cell membrane</location>
    </subcellularLocation>
</comment>
<proteinExistence type="inferred from homology"/>
<keyword evidence="12" id="KW-1185">Reference proteome</keyword>
<reference evidence="11 12" key="1">
    <citation type="submission" date="2020-08" db="EMBL/GenBank/DDBJ databases">
        <title>Sequencing the genomes of 1000 actinobacteria strains.</title>
        <authorList>
            <person name="Klenk H.-P."/>
        </authorList>
    </citation>
    <scope>NUCLEOTIDE SEQUENCE [LARGE SCALE GENOMIC DNA]</scope>
    <source>
        <strain evidence="11 12">DSM 12511</strain>
    </source>
</reference>
<evidence type="ECO:0000256" key="5">
    <source>
        <dbReference type="ARBA" id="ARBA00023136"/>
    </source>
</evidence>
<keyword evidence="4 11" id="KW-0808">Transferase</keyword>
<evidence type="ECO:0000259" key="10">
    <source>
        <dbReference type="Pfam" id="PF00535"/>
    </source>
</evidence>
<dbReference type="EMBL" id="JACHML010000001">
    <property type="protein sequence ID" value="MBB6390263.1"/>
    <property type="molecule type" value="Genomic_DNA"/>
</dbReference>
<dbReference type="PANTHER" id="PTHR43646:SF2">
    <property type="entry name" value="GLYCOSYLTRANSFERASE 2-LIKE DOMAIN-CONTAINING PROTEIN"/>
    <property type="match status" value="1"/>
</dbReference>
<comment type="caution">
    <text evidence="11">The sequence shown here is derived from an EMBL/GenBank/DDBJ whole genome shotgun (WGS) entry which is preliminary data.</text>
</comment>
<evidence type="ECO:0000256" key="4">
    <source>
        <dbReference type="ARBA" id="ARBA00022679"/>
    </source>
</evidence>
<dbReference type="GO" id="GO:0016757">
    <property type="term" value="F:glycosyltransferase activity"/>
    <property type="evidence" value="ECO:0007669"/>
    <property type="project" value="UniProtKB-KW"/>
</dbReference>
<comment type="pathway">
    <text evidence="7">Carotenoid biosynthesis; staphyloxanthin biosynthesis; staphyloxanthin from farnesyl diphosphate: step 4/5.</text>
</comment>
<dbReference type="InterPro" id="IPR001173">
    <property type="entry name" value="Glyco_trans_2-like"/>
</dbReference>
<dbReference type="GO" id="GO:0005886">
    <property type="term" value="C:plasma membrane"/>
    <property type="evidence" value="ECO:0007669"/>
    <property type="project" value="UniProtKB-SubCell"/>
</dbReference>
<evidence type="ECO:0000256" key="1">
    <source>
        <dbReference type="ARBA" id="ARBA00004236"/>
    </source>
</evidence>
<evidence type="ECO:0000256" key="7">
    <source>
        <dbReference type="ARBA" id="ARBA00037904"/>
    </source>
</evidence>
<evidence type="ECO:0000313" key="12">
    <source>
        <dbReference type="Proteomes" id="UP000537775"/>
    </source>
</evidence>
<comment type="similarity">
    <text evidence="8">Belongs to the glycosyltransferase 2 family. CrtQ subfamily.</text>
</comment>
<dbReference type="Gene3D" id="3.90.550.10">
    <property type="entry name" value="Spore Coat Polysaccharide Biosynthesis Protein SpsA, Chain A"/>
    <property type="match status" value="1"/>
</dbReference>
<feature type="domain" description="Glycosyltransferase 2-like" evidence="10">
    <location>
        <begin position="5"/>
        <end position="108"/>
    </location>
</feature>
<evidence type="ECO:0000256" key="9">
    <source>
        <dbReference type="ARBA" id="ARBA00040345"/>
    </source>
</evidence>